<sequence>MSGLASRQIEHYLAFMRPLAHQAGTLLKKAFNTRLEITYKGRINPVTDVDLRAEKLITNAITRRFKGHAVLGEEGSDSRGESEFVWVIDPLDGTVNYAHGFPVYCVSIGLEYRKQIVAGVVYDPERDEMFWSGLGMPAHLNKQRITVSGETRLERSLLATGFAYDIGTSRRNNLGYFARMAKRAQGIRRPGSAAIDLCWLAAGRIDGFWELKLHPWDTAAASLIVRQAGGKATRVDGSSYSIFDPDLLASNGRIHAAIMRALKRK</sequence>
<comment type="similarity">
    <text evidence="3 8">Belongs to the inositol monophosphatase superfamily.</text>
</comment>
<protein>
    <recommendedName>
        <fullName evidence="8">Inositol-1-monophosphatase</fullName>
        <ecNumber evidence="8">3.1.3.25</ecNumber>
    </recommendedName>
</protein>
<dbReference type="EC" id="3.1.3.25" evidence="8"/>
<feature type="binding site" evidence="7">
    <location>
        <position position="91"/>
    </location>
    <ligand>
        <name>Mg(2+)</name>
        <dbReference type="ChEBI" id="CHEBI:18420"/>
        <label>1</label>
        <note>catalytic</note>
    </ligand>
</feature>
<evidence type="ECO:0000313" key="9">
    <source>
        <dbReference type="EMBL" id="PWB73296.1"/>
    </source>
</evidence>
<comment type="caution">
    <text evidence="9">The sequence shown here is derived from an EMBL/GenBank/DDBJ whole genome shotgun (WGS) entry which is preliminary data.</text>
</comment>
<evidence type="ECO:0000256" key="6">
    <source>
        <dbReference type="ARBA" id="ARBA00022842"/>
    </source>
</evidence>
<dbReference type="Pfam" id="PF00459">
    <property type="entry name" value="Inositol_P"/>
    <property type="match status" value="1"/>
</dbReference>
<dbReference type="PANTHER" id="PTHR20854:SF4">
    <property type="entry name" value="INOSITOL-1-MONOPHOSPHATASE-RELATED"/>
    <property type="match status" value="1"/>
</dbReference>
<reference evidence="9 10" key="1">
    <citation type="journal article" date="2018" name="ISME J.">
        <title>A methanotrophic archaeon couples anaerobic oxidation of methane to Fe(III) reduction.</title>
        <authorList>
            <person name="Cai C."/>
            <person name="Leu A.O."/>
            <person name="Xie G.J."/>
            <person name="Guo J."/>
            <person name="Feng Y."/>
            <person name="Zhao J.X."/>
            <person name="Tyson G.W."/>
            <person name="Yuan Z."/>
            <person name="Hu S."/>
        </authorList>
    </citation>
    <scope>NUCLEOTIDE SEQUENCE [LARGE SCALE GENOMIC DNA]</scope>
    <source>
        <strain evidence="9">FeB_12</strain>
    </source>
</reference>
<feature type="binding site" evidence="7">
    <location>
        <position position="73"/>
    </location>
    <ligand>
        <name>Mg(2+)</name>
        <dbReference type="ChEBI" id="CHEBI:18420"/>
        <label>1</label>
        <note>catalytic</note>
    </ligand>
</feature>
<evidence type="ECO:0000256" key="8">
    <source>
        <dbReference type="RuleBase" id="RU364068"/>
    </source>
</evidence>
<dbReference type="Gene3D" id="3.40.190.80">
    <property type="match status" value="1"/>
</dbReference>
<dbReference type="EMBL" id="PQAP01000058">
    <property type="protein sequence ID" value="PWB73296.1"/>
    <property type="molecule type" value="Genomic_DNA"/>
</dbReference>
<dbReference type="PANTHER" id="PTHR20854">
    <property type="entry name" value="INOSITOL MONOPHOSPHATASE"/>
    <property type="match status" value="1"/>
</dbReference>
<evidence type="ECO:0000256" key="1">
    <source>
        <dbReference type="ARBA" id="ARBA00001033"/>
    </source>
</evidence>
<gene>
    <name evidence="9" type="ORF">C3F09_05345</name>
</gene>
<dbReference type="PRINTS" id="PR01959">
    <property type="entry name" value="SBIMPHPHTASE"/>
</dbReference>
<proteinExistence type="inferred from homology"/>
<name>A0A855X8Q3_9BACT</name>
<dbReference type="GO" id="GO:0006020">
    <property type="term" value="P:inositol metabolic process"/>
    <property type="evidence" value="ECO:0007669"/>
    <property type="project" value="TreeGrafter"/>
</dbReference>
<dbReference type="Gene3D" id="3.30.540.10">
    <property type="entry name" value="Fructose-1,6-Bisphosphatase, subunit A, domain 1"/>
    <property type="match status" value="1"/>
</dbReference>
<evidence type="ECO:0000256" key="2">
    <source>
        <dbReference type="ARBA" id="ARBA00001946"/>
    </source>
</evidence>
<dbReference type="InterPro" id="IPR033942">
    <property type="entry name" value="IMPase"/>
</dbReference>
<dbReference type="GO" id="GO:0007165">
    <property type="term" value="P:signal transduction"/>
    <property type="evidence" value="ECO:0007669"/>
    <property type="project" value="TreeGrafter"/>
</dbReference>
<dbReference type="InterPro" id="IPR022337">
    <property type="entry name" value="Inositol_monophosphatase_SuhB"/>
</dbReference>
<comment type="catalytic activity">
    <reaction evidence="1 8">
        <text>a myo-inositol phosphate + H2O = myo-inositol + phosphate</text>
        <dbReference type="Rhea" id="RHEA:24056"/>
        <dbReference type="ChEBI" id="CHEBI:15377"/>
        <dbReference type="ChEBI" id="CHEBI:17268"/>
        <dbReference type="ChEBI" id="CHEBI:43474"/>
        <dbReference type="ChEBI" id="CHEBI:84139"/>
        <dbReference type="EC" id="3.1.3.25"/>
    </reaction>
</comment>
<evidence type="ECO:0000256" key="4">
    <source>
        <dbReference type="ARBA" id="ARBA00022723"/>
    </source>
</evidence>
<dbReference type="CDD" id="cd01639">
    <property type="entry name" value="IMPase"/>
    <property type="match status" value="1"/>
</dbReference>
<evidence type="ECO:0000256" key="5">
    <source>
        <dbReference type="ARBA" id="ARBA00022801"/>
    </source>
</evidence>
<dbReference type="AlphaFoldDB" id="A0A855X8Q3"/>
<dbReference type="PRINTS" id="PR00377">
    <property type="entry name" value="IMPHPHTASES"/>
</dbReference>
<keyword evidence="5 8" id="KW-0378">Hydrolase</keyword>
<evidence type="ECO:0000313" key="10">
    <source>
        <dbReference type="Proteomes" id="UP000250918"/>
    </source>
</evidence>
<accession>A0A855X8Q3</accession>
<dbReference type="SUPFAM" id="SSF56655">
    <property type="entry name" value="Carbohydrate phosphatase"/>
    <property type="match status" value="1"/>
</dbReference>
<dbReference type="GO" id="GO:0046854">
    <property type="term" value="P:phosphatidylinositol phosphate biosynthetic process"/>
    <property type="evidence" value="ECO:0007669"/>
    <property type="project" value="InterPro"/>
</dbReference>
<dbReference type="FunFam" id="3.30.540.10:FF:000003">
    <property type="entry name" value="Inositol-1-monophosphatase"/>
    <property type="match status" value="1"/>
</dbReference>
<dbReference type="InterPro" id="IPR020583">
    <property type="entry name" value="Inositol_monoP_metal-BS"/>
</dbReference>
<dbReference type="GO" id="GO:0046872">
    <property type="term" value="F:metal ion binding"/>
    <property type="evidence" value="ECO:0007669"/>
    <property type="project" value="UniProtKB-KW"/>
</dbReference>
<organism evidence="9 10">
    <name type="scientific">candidate division GN15 bacterium</name>
    <dbReference type="NCBI Taxonomy" id="2072418"/>
    <lineage>
        <taxon>Bacteria</taxon>
        <taxon>candidate division GN15</taxon>
    </lineage>
</organism>
<feature type="binding site" evidence="7">
    <location>
        <position position="217"/>
    </location>
    <ligand>
        <name>Mg(2+)</name>
        <dbReference type="ChEBI" id="CHEBI:18420"/>
        <label>1</label>
        <note>catalytic</note>
    </ligand>
</feature>
<dbReference type="PROSITE" id="PS00629">
    <property type="entry name" value="IMP_1"/>
    <property type="match status" value="1"/>
</dbReference>
<dbReference type="GO" id="GO:0008934">
    <property type="term" value="F:inositol monophosphate 1-phosphatase activity"/>
    <property type="evidence" value="ECO:0007669"/>
    <property type="project" value="InterPro"/>
</dbReference>
<keyword evidence="4 7" id="KW-0479">Metal-binding</keyword>
<comment type="cofactor">
    <cofactor evidence="2 7 8">
        <name>Mg(2+)</name>
        <dbReference type="ChEBI" id="CHEBI:18420"/>
    </cofactor>
</comment>
<feature type="binding site" evidence="7">
    <location>
        <position position="92"/>
    </location>
    <ligand>
        <name>Mg(2+)</name>
        <dbReference type="ChEBI" id="CHEBI:18420"/>
        <label>1</label>
        <note>catalytic</note>
    </ligand>
</feature>
<feature type="binding site" evidence="7">
    <location>
        <position position="89"/>
    </location>
    <ligand>
        <name>Mg(2+)</name>
        <dbReference type="ChEBI" id="CHEBI:18420"/>
        <label>1</label>
        <note>catalytic</note>
    </ligand>
</feature>
<dbReference type="Proteomes" id="UP000250918">
    <property type="component" value="Unassembled WGS sequence"/>
</dbReference>
<dbReference type="InterPro" id="IPR000760">
    <property type="entry name" value="Inositol_monophosphatase-like"/>
</dbReference>
<dbReference type="InterPro" id="IPR020550">
    <property type="entry name" value="Inositol_monophosphatase_CS"/>
</dbReference>
<evidence type="ECO:0000256" key="3">
    <source>
        <dbReference type="ARBA" id="ARBA00009759"/>
    </source>
</evidence>
<evidence type="ECO:0000256" key="7">
    <source>
        <dbReference type="PIRSR" id="PIRSR600760-2"/>
    </source>
</evidence>
<dbReference type="PROSITE" id="PS00630">
    <property type="entry name" value="IMP_2"/>
    <property type="match status" value="1"/>
</dbReference>
<keyword evidence="6 7" id="KW-0460">Magnesium</keyword>